<evidence type="ECO:0000256" key="5">
    <source>
        <dbReference type="ARBA" id="ARBA00023049"/>
    </source>
</evidence>
<dbReference type="SUPFAM" id="SSF48452">
    <property type="entry name" value="TPR-like"/>
    <property type="match status" value="1"/>
</dbReference>
<dbReference type="InterPro" id="IPR051156">
    <property type="entry name" value="Mito/Outer_Membr_Metalloprot"/>
</dbReference>
<dbReference type="CDD" id="cd07324">
    <property type="entry name" value="M48C_Oma1-like"/>
    <property type="match status" value="1"/>
</dbReference>
<proteinExistence type="inferred from homology"/>
<dbReference type="Gene3D" id="1.25.40.10">
    <property type="entry name" value="Tetratricopeptide repeat domain"/>
    <property type="match status" value="1"/>
</dbReference>
<feature type="domain" description="Peptidase M48" evidence="7">
    <location>
        <begin position="38"/>
        <end position="211"/>
    </location>
</feature>
<sequence length="352" mass="39016">MDEDEQRLASSSLVIRDEKLTRYLTKILCDTVGADRCNSARIYVVREPTVNASMAPNGTMRIFSGILLRFQNEAQLGAVLGHEFGHFEGRHSLVHFKSRRQGTDLLAWAAVLASLAPSYDVRRSYQDLKLSVYGNLYRFGRDQEREADALGISYLNRSQFPPQAGSQFWQNIMAEFEASARARGLKKPNFERIAFTASHPPHGERAATLAKLALPDAAARDAGADRYRAALAPWLPLFLEDQIKLNDFGASDYLIQSLAQSDWTAPLWFARGELYRSRGAQRDLVNAAEFYAQAIAADGSMADAYRGLGLSLVKTGRRSEGAQALRTYLEKKPGASDASMILMMLPKEGTGN</sequence>
<dbReference type="InterPro" id="IPR001915">
    <property type="entry name" value="Peptidase_M48"/>
</dbReference>
<evidence type="ECO:0000256" key="1">
    <source>
        <dbReference type="ARBA" id="ARBA00022670"/>
    </source>
</evidence>
<dbReference type="GO" id="GO:0004222">
    <property type="term" value="F:metalloendopeptidase activity"/>
    <property type="evidence" value="ECO:0007669"/>
    <property type="project" value="InterPro"/>
</dbReference>
<dbReference type="Pfam" id="PF01435">
    <property type="entry name" value="Peptidase_M48"/>
    <property type="match status" value="1"/>
</dbReference>
<dbReference type="Proteomes" id="UP000283469">
    <property type="component" value="Unassembled WGS sequence"/>
</dbReference>
<dbReference type="PANTHER" id="PTHR22726">
    <property type="entry name" value="METALLOENDOPEPTIDASE OMA1"/>
    <property type="match status" value="1"/>
</dbReference>
<dbReference type="PANTHER" id="PTHR22726:SF1">
    <property type="entry name" value="METALLOENDOPEPTIDASE OMA1, MITOCHONDRIAL"/>
    <property type="match status" value="1"/>
</dbReference>
<protein>
    <submittedName>
        <fullName evidence="8">Peptidase M48</fullName>
    </submittedName>
</protein>
<dbReference type="GO" id="GO:0046872">
    <property type="term" value="F:metal ion binding"/>
    <property type="evidence" value="ECO:0007669"/>
    <property type="project" value="UniProtKB-KW"/>
</dbReference>
<evidence type="ECO:0000259" key="7">
    <source>
        <dbReference type="Pfam" id="PF01435"/>
    </source>
</evidence>
<gene>
    <name evidence="8" type="ORF">D0Z70_12380</name>
</gene>
<accession>A0A418YRI5</accession>
<dbReference type="InterPro" id="IPR011990">
    <property type="entry name" value="TPR-like_helical_dom_sf"/>
</dbReference>
<evidence type="ECO:0000313" key="9">
    <source>
        <dbReference type="Proteomes" id="UP000283469"/>
    </source>
</evidence>
<dbReference type="Gene3D" id="3.30.2010.10">
    <property type="entry name" value="Metalloproteases ('zincins'), catalytic domain"/>
    <property type="match status" value="1"/>
</dbReference>
<reference evidence="8 9" key="1">
    <citation type="submission" date="2018-08" db="EMBL/GenBank/DDBJ databases">
        <title>Sphingobium sp. EO9.</title>
        <authorList>
            <person name="Park Y."/>
            <person name="Kim K.H."/>
            <person name="Jeon C.O."/>
        </authorList>
    </citation>
    <scope>NUCLEOTIDE SEQUENCE [LARGE SCALE GENOMIC DNA]</scope>
    <source>
        <strain evidence="8 9">EO9</strain>
    </source>
</reference>
<keyword evidence="5 6" id="KW-0482">Metalloprotease</keyword>
<name>A0A418YRI5_9SPHN</name>
<keyword evidence="2" id="KW-0479">Metal-binding</keyword>
<evidence type="ECO:0000256" key="4">
    <source>
        <dbReference type="ARBA" id="ARBA00022833"/>
    </source>
</evidence>
<organism evidence="8 9">
    <name type="scientific">Sphingobium terrigena</name>
    <dbReference type="NCBI Taxonomy" id="2304063"/>
    <lineage>
        <taxon>Bacteria</taxon>
        <taxon>Pseudomonadati</taxon>
        <taxon>Pseudomonadota</taxon>
        <taxon>Alphaproteobacteria</taxon>
        <taxon>Sphingomonadales</taxon>
        <taxon>Sphingomonadaceae</taxon>
        <taxon>Sphingobium</taxon>
    </lineage>
</organism>
<comment type="cofactor">
    <cofactor evidence="6">
        <name>Zn(2+)</name>
        <dbReference type="ChEBI" id="CHEBI:29105"/>
    </cofactor>
    <text evidence="6">Binds 1 zinc ion per subunit.</text>
</comment>
<evidence type="ECO:0000256" key="6">
    <source>
        <dbReference type="RuleBase" id="RU003983"/>
    </source>
</evidence>
<evidence type="ECO:0000256" key="2">
    <source>
        <dbReference type="ARBA" id="ARBA00022723"/>
    </source>
</evidence>
<keyword evidence="4 6" id="KW-0862">Zinc</keyword>
<evidence type="ECO:0000313" key="8">
    <source>
        <dbReference type="EMBL" id="RJG54307.1"/>
    </source>
</evidence>
<keyword evidence="3 6" id="KW-0378">Hydrolase</keyword>
<dbReference type="GO" id="GO:0016020">
    <property type="term" value="C:membrane"/>
    <property type="evidence" value="ECO:0007669"/>
    <property type="project" value="TreeGrafter"/>
</dbReference>
<dbReference type="OrthoDB" id="9810445at2"/>
<comment type="caution">
    <text evidence="8">The sequence shown here is derived from an EMBL/GenBank/DDBJ whole genome shotgun (WGS) entry which is preliminary data.</text>
</comment>
<dbReference type="GO" id="GO:0051603">
    <property type="term" value="P:proteolysis involved in protein catabolic process"/>
    <property type="evidence" value="ECO:0007669"/>
    <property type="project" value="TreeGrafter"/>
</dbReference>
<comment type="similarity">
    <text evidence="6">Belongs to the peptidase M48 family.</text>
</comment>
<dbReference type="EMBL" id="QVRA01000010">
    <property type="protein sequence ID" value="RJG54307.1"/>
    <property type="molecule type" value="Genomic_DNA"/>
</dbReference>
<keyword evidence="9" id="KW-1185">Reference proteome</keyword>
<dbReference type="AlphaFoldDB" id="A0A418YRI5"/>
<keyword evidence="1 6" id="KW-0645">Protease</keyword>
<evidence type="ECO:0000256" key="3">
    <source>
        <dbReference type="ARBA" id="ARBA00022801"/>
    </source>
</evidence>